<name>A0ABU3XII4_9BACI</name>
<comment type="caution">
    <text evidence="11">The sequence shown here is derived from an EMBL/GenBank/DDBJ whole genome shotgun (WGS) entry which is preliminary data.</text>
</comment>
<gene>
    <name evidence="11" type="ORF">RYX56_25565</name>
</gene>
<keyword evidence="8" id="KW-0627">Porphyrin biosynthesis</keyword>
<dbReference type="InterPro" id="IPR001731">
    <property type="entry name" value="ALAD"/>
</dbReference>
<dbReference type="EC" id="4.2.1.24" evidence="4"/>
<dbReference type="InterPro" id="IPR013785">
    <property type="entry name" value="Aldolase_TIM"/>
</dbReference>
<evidence type="ECO:0000256" key="4">
    <source>
        <dbReference type="ARBA" id="ARBA00012053"/>
    </source>
</evidence>
<evidence type="ECO:0000313" key="12">
    <source>
        <dbReference type="Proteomes" id="UP001287282"/>
    </source>
</evidence>
<evidence type="ECO:0000256" key="6">
    <source>
        <dbReference type="ARBA" id="ARBA00023133"/>
    </source>
</evidence>
<evidence type="ECO:0000256" key="3">
    <source>
        <dbReference type="ARBA" id="ARBA00011823"/>
    </source>
</evidence>
<comment type="similarity">
    <text evidence="2">Belongs to the ALAD family.</text>
</comment>
<evidence type="ECO:0000256" key="7">
    <source>
        <dbReference type="ARBA" id="ARBA00023239"/>
    </source>
</evidence>
<evidence type="ECO:0000256" key="10">
    <source>
        <dbReference type="ARBA" id="ARBA00047651"/>
    </source>
</evidence>
<proteinExistence type="inferred from homology"/>
<comment type="pathway">
    <text evidence="1">Porphyrin-containing compound metabolism; protoporphyrin-IX biosynthesis; coproporphyrinogen-III from 5-aminolevulinate: step 1/4.</text>
</comment>
<feature type="non-terminal residue" evidence="11">
    <location>
        <position position="1"/>
    </location>
</feature>
<evidence type="ECO:0000256" key="9">
    <source>
        <dbReference type="ARBA" id="ARBA00032837"/>
    </source>
</evidence>
<evidence type="ECO:0000256" key="5">
    <source>
        <dbReference type="ARBA" id="ARBA00020771"/>
    </source>
</evidence>
<comment type="catalytic activity">
    <reaction evidence="10">
        <text>2 5-aminolevulinate = porphobilinogen + 2 H2O + H(+)</text>
        <dbReference type="Rhea" id="RHEA:24064"/>
        <dbReference type="ChEBI" id="CHEBI:15377"/>
        <dbReference type="ChEBI" id="CHEBI:15378"/>
        <dbReference type="ChEBI" id="CHEBI:58126"/>
        <dbReference type="ChEBI" id="CHEBI:356416"/>
        <dbReference type="EC" id="4.2.1.24"/>
    </reaction>
</comment>
<dbReference type="Proteomes" id="UP001287282">
    <property type="component" value="Unassembled WGS sequence"/>
</dbReference>
<organism evidence="11 12">
    <name type="scientific">Alkalihalophilus lindianensis</name>
    <dbReference type="NCBI Taxonomy" id="1630542"/>
    <lineage>
        <taxon>Bacteria</taxon>
        <taxon>Bacillati</taxon>
        <taxon>Bacillota</taxon>
        <taxon>Bacilli</taxon>
        <taxon>Bacillales</taxon>
        <taxon>Bacillaceae</taxon>
        <taxon>Alkalihalophilus</taxon>
    </lineage>
</organism>
<evidence type="ECO:0000256" key="2">
    <source>
        <dbReference type="ARBA" id="ARBA00008055"/>
    </source>
</evidence>
<dbReference type="Pfam" id="PF00490">
    <property type="entry name" value="ALAD"/>
    <property type="match status" value="1"/>
</dbReference>
<accession>A0ABU3XII4</accession>
<evidence type="ECO:0000256" key="8">
    <source>
        <dbReference type="ARBA" id="ARBA00023244"/>
    </source>
</evidence>
<dbReference type="SUPFAM" id="SSF51569">
    <property type="entry name" value="Aldolase"/>
    <property type="match status" value="1"/>
</dbReference>
<reference evidence="11 12" key="1">
    <citation type="submission" date="2023-10" db="EMBL/GenBank/DDBJ databases">
        <title>Screening of Alkalihalobacillus lindianensis BZ-TG-R113 and Its Alleviation of Salt Stress on Rapeseed Growth.</title>
        <authorList>
            <person name="Zhao B."/>
            <person name="Guo T."/>
        </authorList>
    </citation>
    <scope>NUCLEOTIDE SEQUENCE [LARGE SCALE GENOMIC DNA]</scope>
    <source>
        <strain evidence="11 12">BZ-TG-R113</strain>
    </source>
</reference>
<dbReference type="Gene3D" id="3.20.20.70">
    <property type="entry name" value="Aldolase class I"/>
    <property type="match status" value="1"/>
</dbReference>
<keyword evidence="7" id="KW-0456">Lyase</keyword>
<comment type="subunit">
    <text evidence="3">Homooctamer.</text>
</comment>
<dbReference type="EMBL" id="JAWJBA010001115">
    <property type="protein sequence ID" value="MDV2687720.1"/>
    <property type="molecule type" value="Genomic_DNA"/>
</dbReference>
<protein>
    <recommendedName>
        <fullName evidence="5">Delta-aminolevulinic acid dehydratase</fullName>
        <ecNumber evidence="4">4.2.1.24</ecNumber>
    </recommendedName>
    <alternativeName>
        <fullName evidence="9">Porphobilinogen synthase</fullName>
    </alternativeName>
</protein>
<evidence type="ECO:0000313" key="11">
    <source>
        <dbReference type="EMBL" id="MDV2687720.1"/>
    </source>
</evidence>
<keyword evidence="12" id="KW-1185">Reference proteome</keyword>
<keyword evidence="6" id="KW-0350">Heme biosynthesis</keyword>
<evidence type="ECO:0000256" key="1">
    <source>
        <dbReference type="ARBA" id="ARBA00004694"/>
    </source>
</evidence>
<sequence length="38" mass="3919">GAGDRDALVLETLMAFKRAGCTGVLTYHAADAARLLNG</sequence>